<accession>A0A086BB20</accession>
<dbReference type="KEGG" id="cpip:CJF12_17450"/>
<protein>
    <submittedName>
        <fullName evidence="1">Uncharacterized protein</fullName>
    </submittedName>
</protein>
<proteinExistence type="predicted"/>
<dbReference type="STRING" id="558152.IQ37_11865"/>
<organism evidence="1 2">
    <name type="scientific">Chryseobacterium piperi</name>
    <dbReference type="NCBI Taxonomy" id="558152"/>
    <lineage>
        <taxon>Bacteria</taxon>
        <taxon>Pseudomonadati</taxon>
        <taxon>Bacteroidota</taxon>
        <taxon>Flavobacteriia</taxon>
        <taxon>Flavobacteriales</taxon>
        <taxon>Weeksellaceae</taxon>
        <taxon>Chryseobacterium group</taxon>
        <taxon>Chryseobacterium</taxon>
    </lineage>
</organism>
<evidence type="ECO:0000313" key="2">
    <source>
        <dbReference type="Proteomes" id="UP000028709"/>
    </source>
</evidence>
<reference evidence="1 2" key="1">
    <citation type="submission" date="2014-07" db="EMBL/GenBank/DDBJ databases">
        <title>Genome of Chryseobacterium piperi CTM.</title>
        <authorList>
            <person name="Pipes S.E."/>
            <person name="Stropko S.J."/>
            <person name="Newman J.D."/>
        </authorList>
    </citation>
    <scope>NUCLEOTIDE SEQUENCE [LARGE SCALE GENOMIC DNA]</scope>
    <source>
        <strain evidence="1 2">CTM</strain>
    </source>
</reference>
<sequence>MLFCFSTIIFFLSQLYNIKYHDTVQWGVQSIAAFGLLKKHKFYHIDSACIDSRFRHCKAYFFTAGKNSYNEKYTLMKKTKTDFQSRLGKGWKKHCGLQLMETFFQLNDLTASKELLNSIMSYALKRNSWIKEDPSVIYHFHQAMRSFIRIGYFIMLKEKKYTVNTQLKNVSPWVLGLLSEEEYQNPLLVFKKAFKEYSIKEFDYFISGMVYFSMGIYDKLPERNMINPYIHLIKMLDAAYLILERRKKK</sequence>
<dbReference type="AlphaFoldDB" id="A0A086BB20"/>
<dbReference type="eggNOG" id="ENOG5030BB4">
    <property type="taxonomic scope" value="Bacteria"/>
</dbReference>
<evidence type="ECO:0000313" key="1">
    <source>
        <dbReference type="EMBL" id="KFF26134.1"/>
    </source>
</evidence>
<dbReference type="Proteomes" id="UP000028709">
    <property type="component" value="Unassembled WGS sequence"/>
</dbReference>
<comment type="caution">
    <text evidence="1">The sequence shown here is derived from an EMBL/GenBank/DDBJ whole genome shotgun (WGS) entry which is preliminary data.</text>
</comment>
<gene>
    <name evidence="1" type="ORF">IQ37_11865</name>
</gene>
<keyword evidence="2" id="KW-1185">Reference proteome</keyword>
<name>A0A086BB20_9FLAO</name>
<dbReference type="EMBL" id="JPRJ01000020">
    <property type="protein sequence ID" value="KFF26134.1"/>
    <property type="molecule type" value="Genomic_DNA"/>
</dbReference>